<evidence type="ECO:0000313" key="4">
    <source>
        <dbReference type="Proteomes" id="UP000825729"/>
    </source>
</evidence>
<dbReference type="PANTHER" id="PTHR32472">
    <property type="entry name" value="DNA REPAIR PROTEIN RADA"/>
    <property type="match status" value="1"/>
</dbReference>
<proteinExistence type="predicted"/>
<evidence type="ECO:0000256" key="1">
    <source>
        <dbReference type="SAM" id="MobiDB-lite"/>
    </source>
</evidence>
<sequence length="1024" mass="115587">MTIIPPSPSPAWWGLPGPVVPTRNGPEAKGRKSVDPLQSTALAKRLSEARRNGNNCSLLNSICWRFQPVVLNLERQSPHQESRPLKLFYARSSSLLQCARTRSILLGTPPCMQQQQQQNIGVRSAERTVSVSSMEDPSPRSYASDSASSVGAGVISLRHFKKHLGGGAGMSGQVGSSDGFSDGNSSNSGREGGPSSKAYWGVSDITRLRSYDVYIGLHGNKPSLLRFGNWVRAEMELHGVSCYIADRSRSRSNRSLNVVEQAMDEATMGVLILTKKSFSDQFYIHEIRRFLGKKNLIPIFFGLNAGDCSVMNIIEKRTEAWTKHGGEVWKSYGGDEKEWREAVHGLSQIDEWKLEARPGNWRDCVLDTVVLLGKKLGKRHVIERVNQWKMVVQKEEFPLTRNCNFVGRMHELLELELLLFGSVQGEAKRAYYEIKSDQALRSKLVAAEESYKSKKGKDTLKWSESNQNIEMEGFQNTESNQIGGRRLKAWKSMYGKGVAVVSGESGMGKTELVLEFAYRVHQRYHMVLWIGGDARYIRENYMNCMSFLGVDLSVENQLSNESSRPRTFEEMEMDAISKMRKELMRDVPFLVVIDDLEVQKDWWDGKDIMDLLPRFGGMTHVIISTRLPRVLNVEPLRLSRFIGAEAIYLMNRRERDLTAEDNEALRVIEESLQGLTLGLAIVGSILNELPMSPTTLLNTINRMPVREFTWSSNDSTILRDCPFLMRLLEVCFSIFKFSDMEQNMGARMVLASGWFAPYPIPLYLLTLTADEVQKEYYRVRTWRKFVQSMSCRCLTSENISEGDASNLLVNIGMARSGAHRDALLFHEIVKLYVRKRGGLGVARAVIRMIINDAIPMQPEHSWAACFLIFQFGTSPAITKLKTVELVSFIKHLAVPLAYHTFTDFSRYKAALILLRLCTEALEEVRGSFVSSLQRGKEFSLCTLCSFKSSSNLTTEQYEELELLKATLLELRAKLMMRGGEYGISKELCEMAISIRSVLRGTMHPDTVSLQEMKAKLVNILASLS</sequence>
<accession>A0AAV7ETC2</accession>
<reference evidence="3 4" key="1">
    <citation type="submission" date="2021-07" db="EMBL/GenBank/DDBJ databases">
        <title>The Aristolochia fimbriata genome: insights into angiosperm evolution, floral development and chemical biosynthesis.</title>
        <authorList>
            <person name="Jiao Y."/>
        </authorList>
    </citation>
    <scope>NUCLEOTIDE SEQUENCE [LARGE SCALE GENOMIC DNA]</scope>
    <source>
        <strain evidence="3">IBCAS-2021</strain>
        <tissue evidence="3">Leaf</tissue>
    </source>
</reference>
<feature type="region of interest" description="Disordered" evidence="1">
    <location>
        <begin position="117"/>
        <end position="147"/>
    </location>
</feature>
<dbReference type="GO" id="GO:0043531">
    <property type="term" value="F:ADP binding"/>
    <property type="evidence" value="ECO:0007669"/>
    <property type="project" value="InterPro"/>
</dbReference>
<dbReference type="InterPro" id="IPR000157">
    <property type="entry name" value="TIR_dom"/>
</dbReference>
<dbReference type="Gene3D" id="3.40.50.10140">
    <property type="entry name" value="Toll/interleukin-1 receptor homology (TIR) domain"/>
    <property type="match status" value="1"/>
</dbReference>
<dbReference type="Gene3D" id="3.40.50.300">
    <property type="entry name" value="P-loop containing nucleotide triphosphate hydrolases"/>
    <property type="match status" value="1"/>
</dbReference>
<keyword evidence="4" id="KW-1185">Reference proteome</keyword>
<dbReference type="EMBL" id="JAINDJ010000003">
    <property type="protein sequence ID" value="KAG9452093.1"/>
    <property type="molecule type" value="Genomic_DNA"/>
</dbReference>
<feature type="region of interest" description="Disordered" evidence="1">
    <location>
        <begin position="171"/>
        <end position="196"/>
    </location>
</feature>
<name>A0AAV7ETC2_ARIFI</name>
<dbReference type="InterPro" id="IPR027417">
    <property type="entry name" value="P-loop_NTPase"/>
</dbReference>
<dbReference type="InterPro" id="IPR035897">
    <property type="entry name" value="Toll_tir_struct_dom_sf"/>
</dbReference>
<evidence type="ECO:0000313" key="3">
    <source>
        <dbReference type="EMBL" id="KAG9452093.1"/>
    </source>
</evidence>
<dbReference type="PROSITE" id="PS50104">
    <property type="entry name" value="TIR"/>
    <property type="match status" value="1"/>
</dbReference>
<feature type="domain" description="TIR" evidence="2">
    <location>
        <begin position="209"/>
        <end position="368"/>
    </location>
</feature>
<dbReference type="GO" id="GO:0007165">
    <property type="term" value="P:signal transduction"/>
    <property type="evidence" value="ECO:0007669"/>
    <property type="project" value="InterPro"/>
</dbReference>
<dbReference type="InterPro" id="IPR058874">
    <property type="entry name" value="WHD_plant"/>
</dbReference>
<evidence type="ECO:0000259" key="2">
    <source>
        <dbReference type="PROSITE" id="PS50104"/>
    </source>
</evidence>
<dbReference type="AlphaFoldDB" id="A0AAV7ETC2"/>
<organism evidence="3 4">
    <name type="scientific">Aristolochia fimbriata</name>
    <name type="common">White veined hardy Dutchman's pipe vine</name>
    <dbReference type="NCBI Taxonomy" id="158543"/>
    <lineage>
        <taxon>Eukaryota</taxon>
        <taxon>Viridiplantae</taxon>
        <taxon>Streptophyta</taxon>
        <taxon>Embryophyta</taxon>
        <taxon>Tracheophyta</taxon>
        <taxon>Spermatophyta</taxon>
        <taxon>Magnoliopsida</taxon>
        <taxon>Magnoliidae</taxon>
        <taxon>Piperales</taxon>
        <taxon>Aristolochiaceae</taxon>
        <taxon>Aristolochia</taxon>
    </lineage>
</organism>
<feature type="compositionally biased region" description="Low complexity" evidence="1">
    <location>
        <begin position="173"/>
        <end position="189"/>
    </location>
</feature>
<dbReference type="PRINTS" id="PR00364">
    <property type="entry name" value="DISEASERSIST"/>
</dbReference>
<dbReference type="Proteomes" id="UP000825729">
    <property type="component" value="Unassembled WGS sequence"/>
</dbReference>
<dbReference type="Pfam" id="PF25895">
    <property type="entry name" value="WHD_plant_disease"/>
    <property type="match status" value="1"/>
</dbReference>
<dbReference type="GO" id="GO:0000725">
    <property type="term" value="P:recombinational repair"/>
    <property type="evidence" value="ECO:0007669"/>
    <property type="project" value="TreeGrafter"/>
</dbReference>
<dbReference type="SUPFAM" id="SSF52200">
    <property type="entry name" value="Toll/Interleukin receptor TIR domain"/>
    <property type="match status" value="1"/>
</dbReference>
<protein>
    <recommendedName>
        <fullName evidence="2">TIR domain-containing protein</fullName>
    </recommendedName>
</protein>
<gene>
    <name evidence="3" type="ORF">H6P81_004997</name>
</gene>
<dbReference type="PANTHER" id="PTHR32472:SF18">
    <property type="entry name" value="OS11G0576100 PROTEIN"/>
    <property type="match status" value="1"/>
</dbReference>
<comment type="caution">
    <text evidence="3">The sequence shown here is derived from an EMBL/GenBank/DDBJ whole genome shotgun (WGS) entry which is preliminary data.</text>
</comment>
<dbReference type="SUPFAM" id="SSF52540">
    <property type="entry name" value="P-loop containing nucleoside triphosphate hydrolases"/>
    <property type="match status" value="1"/>
</dbReference>
<feature type="region of interest" description="Disordered" evidence="1">
    <location>
        <begin position="15"/>
        <end position="36"/>
    </location>
</feature>